<protein>
    <submittedName>
        <fullName evidence="1">Uncharacterized protein</fullName>
    </submittedName>
</protein>
<reference evidence="2" key="1">
    <citation type="journal article" date="2022" name="Mol. Ecol. Resour.">
        <title>The genomes of chicory, endive, great burdock and yacon provide insights into Asteraceae palaeo-polyploidization history and plant inulin production.</title>
        <authorList>
            <person name="Fan W."/>
            <person name="Wang S."/>
            <person name="Wang H."/>
            <person name="Wang A."/>
            <person name="Jiang F."/>
            <person name="Liu H."/>
            <person name="Zhao H."/>
            <person name="Xu D."/>
            <person name="Zhang Y."/>
        </authorList>
    </citation>
    <scope>NUCLEOTIDE SEQUENCE [LARGE SCALE GENOMIC DNA]</scope>
    <source>
        <strain evidence="2">cv. Yunnan</strain>
    </source>
</reference>
<evidence type="ECO:0000313" key="1">
    <source>
        <dbReference type="EMBL" id="KAI3686159.1"/>
    </source>
</evidence>
<dbReference type="EMBL" id="CM042044">
    <property type="protein sequence ID" value="KAI3686159.1"/>
    <property type="molecule type" value="Genomic_DNA"/>
</dbReference>
<organism evidence="1 2">
    <name type="scientific">Smallanthus sonchifolius</name>
    <dbReference type="NCBI Taxonomy" id="185202"/>
    <lineage>
        <taxon>Eukaryota</taxon>
        <taxon>Viridiplantae</taxon>
        <taxon>Streptophyta</taxon>
        <taxon>Embryophyta</taxon>
        <taxon>Tracheophyta</taxon>
        <taxon>Spermatophyta</taxon>
        <taxon>Magnoliopsida</taxon>
        <taxon>eudicotyledons</taxon>
        <taxon>Gunneridae</taxon>
        <taxon>Pentapetalae</taxon>
        <taxon>asterids</taxon>
        <taxon>campanulids</taxon>
        <taxon>Asterales</taxon>
        <taxon>Asteraceae</taxon>
        <taxon>Asteroideae</taxon>
        <taxon>Heliantheae alliance</taxon>
        <taxon>Millerieae</taxon>
        <taxon>Smallanthus</taxon>
    </lineage>
</organism>
<dbReference type="Proteomes" id="UP001056120">
    <property type="component" value="Linkage Group LG27"/>
</dbReference>
<evidence type="ECO:0000313" key="2">
    <source>
        <dbReference type="Proteomes" id="UP001056120"/>
    </source>
</evidence>
<reference evidence="1 2" key="2">
    <citation type="journal article" date="2022" name="Mol. Ecol. Resour.">
        <title>The genomes of chicory, endive, great burdock and yacon provide insights into Asteraceae paleo-polyploidization history and plant inulin production.</title>
        <authorList>
            <person name="Fan W."/>
            <person name="Wang S."/>
            <person name="Wang H."/>
            <person name="Wang A."/>
            <person name="Jiang F."/>
            <person name="Liu H."/>
            <person name="Zhao H."/>
            <person name="Xu D."/>
            <person name="Zhang Y."/>
        </authorList>
    </citation>
    <scope>NUCLEOTIDE SEQUENCE [LARGE SCALE GENOMIC DNA]</scope>
    <source>
        <strain evidence="2">cv. Yunnan</strain>
        <tissue evidence="1">Leaves</tissue>
    </source>
</reference>
<proteinExistence type="predicted"/>
<gene>
    <name evidence="1" type="ORF">L1987_79832</name>
</gene>
<name>A0ACB8YK87_9ASTR</name>
<comment type="caution">
    <text evidence="1">The sequence shown here is derived from an EMBL/GenBank/DDBJ whole genome shotgun (WGS) entry which is preliminary data.</text>
</comment>
<accession>A0ACB8YK87</accession>
<keyword evidence="2" id="KW-1185">Reference proteome</keyword>
<sequence length="162" mass="18052">MAGTLTTSAGATSFRFLNNDRLSITSSIKSTSNVYIRNRNAPKASLHAVIDEPLVESTKMKSMSLYDVLNVERYATASEIKSAYRRLAKRYHPDASGSEQNDDDRDFIDIHNAYATLSDATARALYDLKLSTGFERRSGLYAAAGKSSGFYAGRRWETDQCW</sequence>